<evidence type="ECO:0000256" key="2">
    <source>
        <dbReference type="ARBA" id="ARBA00023125"/>
    </source>
</evidence>
<dbReference type="InterPro" id="IPR009057">
    <property type="entry name" value="Homeodomain-like_sf"/>
</dbReference>
<organism evidence="5 6">
    <name type="scientific">Vibrio ostreicida</name>
    <dbReference type="NCBI Taxonomy" id="526588"/>
    <lineage>
        <taxon>Bacteria</taxon>
        <taxon>Pseudomonadati</taxon>
        <taxon>Pseudomonadota</taxon>
        <taxon>Gammaproteobacteria</taxon>
        <taxon>Vibrionales</taxon>
        <taxon>Vibrionaceae</taxon>
        <taxon>Vibrio</taxon>
    </lineage>
</organism>
<dbReference type="PROSITE" id="PS01124">
    <property type="entry name" value="HTH_ARAC_FAMILY_2"/>
    <property type="match status" value="1"/>
</dbReference>
<dbReference type="InterPro" id="IPR020449">
    <property type="entry name" value="Tscrpt_reg_AraC-type_HTH"/>
</dbReference>
<keyword evidence="3" id="KW-0804">Transcription</keyword>
<proteinExistence type="predicted"/>
<dbReference type="SMART" id="SM00342">
    <property type="entry name" value="HTH_ARAC"/>
    <property type="match status" value="1"/>
</dbReference>
<dbReference type="Pfam" id="PF12833">
    <property type="entry name" value="HTH_18"/>
    <property type="match status" value="1"/>
</dbReference>
<dbReference type="InterPro" id="IPR029062">
    <property type="entry name" value="Class_I_gatase-like"/>
</dbReference>
<evidence type="ECO:0000313" key="5">
    <source>
        <dbReference type="EMBL" id="MDN3609701.1"/>
    </source>
</evidence>
<reference evidence="6" key="1">
    <citation type="journal article" date="2019" name="Int. J. Syst. Evol. Microbiol.">
        <title>The Global Catalogue of Microorganisms (GCM) 10K type strain sequencing project: providing services to taxonomists for standard genome sequencing and annotation.</title>
        <authorList>
            <consortium name="The Broad Institute Genomics Platform"/>
            <consortium name="The Broad Institute Genome Sequencing Center for Infectious Disease"/>
            <person name="Wu L."/>
            <person name="Ma J."/>
        </authorList>
    </citation>
    <scope>NUCLEOTIDE SEQUENCE [LARGE SCALE GENOMIC DNA]</scope>
    <source>
        <strain evidence="6">CECT 7398</strain>
    </source>
</reference>
<feature type="domain" description="HTH araC/xylS-type" evidence="4">
    <location>
        <begin position="217"/>
        <end position="319"/>
    </location>
</feature>
<accession>A0ABT8BRE6</accession>
<dbReference type="PANTHER" id="PTHR43280">
    <property type="entry name" value="ARAC-FAMILY TRANSCRIPTIONAL REGULATOR"/>
    <property type="match status" value="1"/>
</dbReference>
<protein>
    <submittedName>
        <fullName evidence="5">Helix-turn-helix domain-containing protein</fullName>
    </submittedName>
</protein>
<name>A0ABT8BRE6_9VIBR</name>
<dbReference type="Gene3D" id="3.40.50.880">
    <property type="match status" value="1"/>
</dbReference>
<evidence type="ECO:0000256" key="3">
    <source>
        <dbReference type="ARBA" id="ARBA00023163"/>
    </source>
</evidence>
<gene>
    <name evidence="5" type="ORF">QWZ16_08295</name>
</gene>
<dbReference type="InterPro" id="IPR018062">
    <property type="entry name" value="HTH_AraC-typ_CS"/>
</dbReference>
<dbReference type="PRINTS" id="PR00032">
    <property type="entry name" value="HTHARAC"/>
</dbReference>
<dbReference type="Gene3D" id="1.10.10.60">
    <property type="entry name" value="Homeodomain-like"/>
    <property type="match status" value="1"/>
</dbReference>
<keyword evidence="1" id="KW-0805">Transcription regulation</keyword>
<dbReference type="Proteomes" id="UP001238540">
    <property type="component" value="Unassembled WGS sequence"/>
</dbReference>
<dbReference type="SUPFAM" id="SSF52317">
    <property type="entry name" value="Class I glutamine amidotransferase-like"/>
    <property type="match status" value="1"/>
</dbReference>
<dbReference type="PROSITE" id="PS00041">
    <property type="entry name" value="HTH_ARAC_FAMILY_1"/>
    <property type="match status" value="1"/>
</dbReference>
<evidence type="ECO:0000259" key="4">
    <source>
        <dbReference type="PROSITE" id="PS01124"/>
    </source>
</evidence>
<dbReference type="EMBL" id="JAUFQC010000001">
    <property type="protein sequence ID" value="MDN3609701.1"/>
    <property type="molecule type" value="Genomic_DNA"/>
</dbReference>
<dbReference type="InterPro" id="IPR018060">
    <property type="entry name" value="HTH_AraC"/>
</dbReference>
<keyword evidence="6" id="KW-1185">Reference proteome</keyword>
<sequence length="323" mass="36497">MIKNSLTAPLRIAVFVIEGFAMTSVSGPIECLLSASQLAGMPKPKIDYVSPTNSTVYSSSGLPIVPTTELALISQSDVVVISSCGDPQARLWEIDNHHKTHLRRLCLSAHVIASCSGSFVLGHIDALKVATTHWLYTNFFRAQFPNIKLMPQEPITRDNNVICVSGTNNFMRATMLIVDEIFGRFQRQKCEELISSTIDDIQQACLSNRIDYRQHNDNVIHTLQNWMHAANPMQLSVAICAEKCHLSERQMKRRFKAAVGEPPMSYIQRIKLATARDKLDRTKLTIEQISYQIGYSDPNHFRELFKKFFAMTPTEYRKSAQAF</sequence>
<dbReference type="PANTHER" id="PTHR43280:SF2">
    <property type="entry name" value="HTH-TYPE TRANSCRIPTIONAL REGULATOR EXSA"/>
    <property type="match status" value="1"/>
</dbReference>
<evidence type="ECO:0000256" key="1">
    <source>
        <dbReference type="ARBA" id="ARBA00023015"/>
    </source>
</evidence>
<comment type="caution">
    <text evidence="5">The sequence shown here is derived from an EMBL/GenBank/DDBJ whole genome shotgun (WGS) entry which is preliminary data.</text>
</comment>
<dbReference type="RefSeq" id="WP_076586979.1">
    <property type="nucleotide sequence ID" value="NZ_JABEYA020000007.1"/>
</dbReference>
<evidence type="ECO:0000313" key="6">
    <source>
        <dbReference type="Proteomes" id="UP001238540"/>
    </source>
</evidence>
<keyword evidence="2" id="KW-0238">DNA-binding</keyword>
<dbReference type="SUPFAM" id="SSF46689">
    <property type="entry name" value="Homeodomain-like"/>
    <property type="match status" value="2"/>
</dbReference>